<evidence type="ECO:0000256" key="1">
    <source>
        <dbReference type="ARBA" id="ARBA00009437"/>
    </source>
</evidence>
<dbReference type="CDD" id="cd05466">
    <property type="entry name" value="PBP2_LTTR_substrate"/>
    <property type="match status" value="1"/>
</dbReference>
<dbReference type="SUPFAM" id="SSF53850">
    <property type="entry name" value="Periplasmic binding protein-like II"/>
    <property type="match status" value="1"/>
</dbReference>
<dbReference type="InterPro" id="IPR005119">
    <property type="entry name" value="LysR_subst-bd"/>
</dbReference>
<dbReference type="Proteomes" id="UP000053797">
    <property type="component" value="Unassembled WGS sequence"/>
</dbReference>
<dbReference type="InterPro" id="IPR036390">
    <property type="entry name" value="WH_DNA-bd_sf"/>
</dbReference>
<dbReference type="Gene3D" id="3.40.190.10">
    <property type="entry name" value="Periplasmic binding protein-like II"/>
    <property type="match status" value="2"/>
</dbReference>
<feature type="domain" description="HTH lysR-type" evidence="5">
    <location>
        <begin position="1"/>
        <end position="58"/>
    </location>
</feature>
<dbReference type="InterPro" id="IPR036388">
    <property type="entry name" value="WH-like_DNA-bd_sf"/>
</dbReference>
<protein>
    <submittedName>
        <fullName evidence="6">LysR family transcriptional regulator</fullName>
    </submittedName>
</protein>
<evidence type="ECO:0000256" key="3">
    <source>
        <dbReference type="ARBA" id="ARBA00023125"/>
    </source>
</evidence>
<dbReference type="AlphaFoldDB" id="A0A0V8GKU4"/>
<organism evidence="6 7">
    <name type="scientific">Exiguobacterium indicum</name>
    <dbReference type="NCBI Taxonomy" id="296995"/>
    <lineage>
        <taxon>Bacteria</taxon>
        <taxon>Bacillati</taxon>
        <taxon>Bacillota</taxon>
        <taxon>Bacilli</taxon>
        <taxon>Bacillales</taxon>
        <taxon>Bacillales Family XII. Incertae Sedis</taxon>
        <taxon>Exiguobacterium</taxon>
    </lineage>
</organism>
<dbReference type="PANTHER" id="PTHR30346">
    <property type="entry name" value="TRANSCRIPTIONAL DUAL REGULATOR HCAR-RELATED"/>
    <property type="match status" value="1"/>
</dbReference>
<evidence type="ECO:0000259" key="5">
    <source>
        <dbReference type="PROSITE" id="PS50931"/>
    </source>
</evidence>
<dbReference type="Pfam" id="PF03466">
    <property type="entry name" value="LysR_substrate"/>
    <property type="match status" value="1"/>
</dbReference>
<evidence type="ECO:0000256" key="2">
    <source>
        <dbReference type="ARBA" id="ARBA00023015"/>
    </source>
</evidence>
<keyword evidence="4" id="KW-0804">Transcription</keyword>
<sequence length="284" mass="31992">MKTEWMEAFLVTAETGSLTKASEVLHMTQPALSKQIKSLESALDVSLLHRSAHGVTLTTAGEIVFEESRELLDRIDQMKRRIGTIDERTTLTLGSWPSVAMTYLPRHVSRQATAPDLKLKTAHTTIDLMQGLEERRYDAVLLDDRHHVHPYHTTHLYTENFLLYVHQDDERFTGCTSVAFEQIRDASFLSLPIDCDSTNILKDAFIERGAVYQAENEMEFCSSVLGFIRAGLGIALLPEIFQDGLSPEIKTLPVDEFDVVRELSLVSRDASHHAILLDLLGQSR</sequence>
<dbReference type="PANTHER" id="PTHR30346:SF0">
    <property type="entry name" value="HCA OPERON TRANSCRIPTIONAL ACTIVATOR HCAR"/>
    <property type="match status" value="1"/>
</dbReference>
<dbReference type="GO" id="GO:0003677">
    <property type="term" value="F:DNA binding"/>
    <property type="evidence" value="ECO:0007669"/>
    <property type="project" value="UniProtKB-KW"/>
</dbReference>
<keyword evidence="3" id="KW-0238">DNA-binding</keyword>
<comment type="caution">
    <text evidence="6">The sequence shown here is derived from an EMBL/GenBank/DDBJ whole genome shotgun (WGS) entry which is preliminary data.</text>
</comment>
<dbReference type="Pfam" id="PF00126">
    <property type="entry name" value="HTH_1"/>
    <property type="match status" value="1"/>
</dbReference>
<dbReference type="OrthoDB" id="9803735at2"/>
<dbReference type="InterPro" id="IPR000847">
    <property type="entry name" value="LysR_HTH_N"/>
</dbReference>
<evidence type="ECO:0000313" key="6">
    <source>
        <dbReference type="EMBL" id="KSU50884.1"/>
    </source>
</evidence>
<name>A0A0V8GKU4_9BACL</name>
<evidence type="ECO:0000313" key="7">
    <source>
        <dbReference type="Proteomes" id="UP000053797"/>
    </source>
</evidence>
<dbReference type="GO" id="GO:0003700">
    <property type="term" value="F:DNA-binding transcription factor activity"/>
    <property type="evidence" value="ECO:0007669"/>
    <property type="project" value="InterPro"/>
</dbReference>
<evidence type="ECO:0000256" key="4">
    <source>
        <dbReference type="ARBA" id="ARBA00023163"/>
    </source>
</evidence>
<accession>A0A0V8GKU4</accession>
<dbReference type="PROSITE" id="PS50931">
    <property type="entry name" value="HTH_LYSR"/>
    <property type="match status" value="1"/>
</dbReference>
<reference evidence="6 7" key="1">
    <citation type="journal article" date="2015" name="Int. J. Syst. Evol. Microbiol.">
        <title>Exiguobacterium enclense sp. nov., isolated from sediment.</title>
        <authorList>
            <person name="Dastager S.G."/>
            <person name="Mawlankar R."/>
            <person name="Sonalkar V.V."/>
            <person name="Thorat M.N."/>
            <person name="Mual P."/>
            <person name="Verma A."/>
            <person name="Krishnamurthi S."/>
            <person name="Tang S.K."/>
            <person name="Li W.J."/>
        </authorList>
    </citation>
    <scope>NUCLEOTIDE SEQUENCE [LARGE SCALE GENOMIC DNA]</scope>
    <source>
        <strain evidence="6 7">NIO-1109</strain>
    </source>
</reference>
<dbReference type="PRINTS" id="PR00039">
    <property type="entry name" value="HTHLYSR"/>
</dbReference>
<dbReference type="EMBL" id="LNQL01000001">
    <property type="protein sequence ID" value="KSU50884.1"/>
    <property type="molecule type" value="Genomic_DNA"/>
</dbReference>
<keyword evidence="2" id="KW-0805">Transcription regulation</keyword>
<dbReference type="GO" id="GO:0032993">
    <property type="term" value="C:protein-DNA complex"/>
    <property type="evidence" value="ECO:0007669"/>
    <property type="project" value="TreeGrafter"/>
</dbReference>
<comment type="similarity">
    <text evidence="1">Belongs to the LysR transcriptional regulatory family.</text>
</comment>
<dbReference type="SUPFAM" id="SSF46785">
    <property type="entry name" value="Winged helix' DNA-binding domain"/>
    <property type="match status" value="1"/>
</dbReference>
<gene>
    <name evidence="6" type="ORF">AS033_05750</name>
</gene>
<dbReference type="RefSeq" id="WP_058264919.1">
    <property type="nucleotide sequence ID" value="NZ_FMYN01000001.1"/>
</dbReference>
<proteinExistence type="inferred from homology"/>
<dbReference type="Gene3D" id="1.10.10.10">
    <property type="entry name" value="Winged helix-like DNA-binding domain superfamily/Winged helix DNA-binding domain"/>
    <property type="match status" value="1"/>
</dbReference>
<dbReference type="FunFam" id="1.10.10.10:FF:000001">
    <property type="entry name" value="LysR family transcriptional regulator"/>
    <property type="match status" value="1"/>
</dbReference>